<organism evidence="2 3">
    <name type="scientific">Sporosarcina newyorkensis 2681</name>
    <dbReference type="NCBI Taxonomy" id="1027292"/>
    <lineage>
        <taxon>Bacteria</taxon>
        <taxon>Bacillati</taxon>
        <taxon>Bacillota</taxon>
        <taxon>Bacilli</taxon>
        <taxon>Bacillales</taxon>
        <taxon>Caryophanaceae</taxon>
        <taxon>Sporosarcina</taxon>
    </lineage>
</organism>
<accession>F9DYD9</accession>
<keyword evidence="1" id="KW-0812">Transmembrane</keyword>
<evidence type="ECO:0000256" key="1">
    <source>
        <dbReference type="SAM" id="Phobius"/>
    </source>
</evidence>
<dbReference type="AlphaFoldDB" id="F9DYD9"/>
<feature type="non-terminal residue" evidence="2">
    <location>
        <position position="113"/>
    </location>
</feature>
<dbReference type="OrthoDB" id="2967968at2"/>
<dbReference type="EMBL" id="AFPZ01000156">
    <property type="protein sequence ID" value="EGQ18099.1"/>
    <property type="molecule type" value="Genomic_DNA"/>
</dbReference>
<proteinExistence type="predicted"/>
<dbReference type="RefSeq" id="WP_009499543.1">
    <property type="nucleotide sequence ID" value="NZ_GL983031.1"/>
</dbReference>
<dbReference type="HOGENOM" id="CLU_2138927_0_0_9"/>
<keyword evidence="1" id="KW-0472">Membrane</keyword>
<name>F9DYD9_9BACL</name>
<sequence length="113" mass="13472">MAITSMRIFWGLGTVTVLFILFMSWFYPFSHFSIYNSFTYKPTEVLYHNDKTYEDILNKFTEAYEKNLAKGIEKYSNRDQDVTVMQTQYILPIFEQDWLIGTDPVSMDQHKLD</sequence>
<keyword evidence="1" id="KW-1133">Transmembrane helix</keyword>
<gene>
    <name evidence="2" type="ORF">HMPREF9372_3820</name>
</gene>
<dbReference type="Proteomes" id="UP000005316">
    <property type="component" value="Unassembled WGS sequence"/>
</dbReference>
<evidence type="ECO:0000313" key="2">
    <source>
        <dbReference type="EMBL" id="EGQ18099.1"/>
    </source>
</evidence>
<feature type="transmembrane region" description="Helical" evidence="1">
    <location>
        <begin position="7"/>
        <end position="27"/>
    </location>
</feature>
<comment type="caution">
    <text evidence="2">The sequence shown here is derived from an EMBL/GenBank/DDBJ whole genome shotgun (WGS) entry which is preliminary data.</text>
</comment>
<evidence type="ECO:0000313" key="3">
    <source>
        <dbReference type="Proteomes" id="UP000005316"/>
    </source>
</evidence>
<reference evidence="2 3" key="1">
    <citation type="submission" date="2011-04" db="EMBL/GenBank/DDBJ databases">
        <authorList>
            <person name="Muzny D."/>
            <person name="Qin X."/>
            <person name="Deng J."/>
            <person name="Jiang H."/>
            <person name="Liu Y."/>
            <person name="Qu J."/>
            <person name="Song X.-Z."/>
            <person name="Zhang L."/>
            <person name="Thornton R."/>
            <person name="Coyle M."/>
            <person name="Francisco L."/>
            <person name="Jackson L."/>
            <person name="Javaid M."/>
            <person name="Korchina V."/>
            <person name="Kovar C."/>
            <person name="Mata R."/>
            <person name="Mathew T."/>
            <person name="Ngo R."/>
            <person name="Nguyen L."/>
            <person name="Nguyen N."/>
            <person name="Okwuonu G."/>
            <person name="Ongeri F."/>
            <person name="Pham C."/>
            <person name="Simmons D."/>
            <person name="Wilczek-Boney K."/>
            <person name="Hale W."/>
            <person name="Jakkamsetti A."/>
            <person name="Pham P."/>
            <person name="Ruth R."/>
            <person name="San Lucas F."/>
            <person name="Warren J."/>
            <person name="Zhang J."/>
            <person name="Zhao Z."/>
            <person name="Zhou C."/>
            <person name="Zhu D."/>
            <person name="Lee S."/>
            <person name="Bess C."/>
            <person name="Blankenburg K."/>
            <person name="Forbes L."/>
            <person name="Fu Q."/>
            <person name="Gubbala S."/>
            <person name="Hirani K."/>
            <person name="Jayaseelan J.C."/>
            <person name="Lara F."/>
            <person name="Munidasa M."/>
            <person name="Palculict T."/>
            <person name="Patil S."/>
            <person name="Pu L.-L."/>
            <person name="Saada N."/>
            <person name="Tang L."/>
            <person name="Weissenberger G."/>
            <person name="Zhu Y."/>
            <person name="Hemphill L."/>
            <person name="Shang Y."/>
            <person name="Youmans B."/>
            <person name="Ayvaz T."/>
            <person name="Ross M."/>
            <person name="Santibanez J."/>
            <person name="Aqrawi P."/>
            <person name="Gross S."/>
            <person name="Joshi V."/>
            <person name="Fowler G."/>
            <person name="Nazareth L."/>
            <person name="Reid J."/>
            <person name="Worley K."/>
            <person name="Petrosino J."/>
            <person name="Highlander S."/>
            <person name="Gibbs R."/>
        </authorList>
    </citation>
    <scope>NUCLEOTIDE SEQUENCE [LARGE SCALE GENOMIC DNA]</scope>
    <source>
        <strain evidence="2 3">2681</strain>
    </source>
</reference>
<protein>
    <submittedName>
        <fullName evidence="2">Uncharacterized protein</fullName>
    </submittedName>
</protein>
<dbReference type="STRING" id="759851.SAMN04244570_0955"/>